<evidence type="ECO:0000313" key="8">
    <source>
        <dbReference type="Proteomes" id="UP000603200"/>
    </source>
</evidence>
<dbReference type="Gene3D" id="1.10.10.10">
    <property type="entry name" value="Winged helix-like DNA-binding domain superfamily/Winged helix DNA-binding domain"/>
    <property type="match status" value="1"/>
</dbReference>
<accession>A0ABQ4A5P3</accession>
<dbReference type="InterPro" id="IPR036388">
    <property type="entry name" value="WH-like_DNA-bd_sf"/>
</dbReference>
<evidence type="ECO:0000256" key="4">
    <source>
        <dbReference type="ARBA" id="ARBA00023163"/>
    </source>
</evidence>
<evidence type="ECO:0000256" key="3">
    <source>
        <dbReference type="ARBA" id="ARBA00023125"/>
    </source>
</evidence>
<dbReference type="InterPro" id="IPR005119">
    <property type="entry name" value="LysR_subst-bd"/>
</dbReference>
<name>A0ABQ4A5P3_9ACTN</name>
<dbReference type="InterPro" id="IPR000847">
    <property type="entry name" value="LysR_HTH_N"/>
</dbReference>
<dbReference type="Proteomes" id="UP000603200">
    <property type="component" value="Unassembled WGS sequence"/>
</dbReference>
<comment type="caution">
    <text evidence="7">The sequence shown here is derived from an EMBL/GenBank/DDBJ whole genome shotgun (WGS) entry which is preliminary data.</text>
</comment>
<dbReference type="SUPFAM" id="SSF46785">
    <property type="entry name" value="Winged helix' DNA-binding domain"/>
    <property type="match status" value="1"/>
</dbReference>
<keyword evidence="4" id="KW-0804">Transcription</keyword>
<dbReference type="EMBL" id="BOMN01000138">
    <property type="protein sequence ID" value="GIE26175.1"/>
    <property type="molecule type" value="Genomic_DNA"/>
</dbReference>
<comment type="similarity">
    <text evidence="1">Belongs to the LysR transcriptional regulatory family.</text>
</comment>
<dbReference type="Gene3D" id="3.40.190.10">
    <property type="entry name" value="Periplasmic binding protein-like II"/>
    <property type="match status" value="2"/>
</dbReference>
<evidence type="ECO:0000256" key="2">
    <source>
        <dbReference type="ARBA" id="ARBA00023015"/>
    </source>
</evidence>
<dbReference type="SUPFAM" id="SSF53850">
    <property type="entry name" value="Periplasmic binding protein-like II"/>
    <property type="match status" value="1"/>
</dbReference>
<keyword evidence="8" id="KW-1185">Reference proteome</keyword>
<dbReference type="PANTHER" id="PTHR30346">
    <property type="entry name" value="TRANSCRIPTIONAL DUAL REGULATOR HCAR-RELATED"/>
    <property type="match status" value="1"/>
</dbReference>
<proteinExistence type="inferred from homology"/>
<organism evidence="7 8">
    <name type="scientific">Winogradskya humida</name>
    <dbReference type="NCBI Taxonomy" id="113566"/>
    <lineage>
        <taxon>Bacteria</taxon>
        <taxon>Bacillati</taxon>
        <taxon>Actinomycetota</taxon>
        <taxon>Actinomycetes</taxon>
        <taxon>Micromonosporales</taxon>
        <taxon>Micromonosporaceae</taxon>
        <taxon>Winogradskya</taxon>
    </lineage>
</organism>
<dbReference type="RefSeq" id="WP_203843088.1">
    <property type="nucleotide sequence ID" value="NZ_BAAATV010000031.1"/>
</dbReference>
<evidence type="ECO:0000256" key="5">
    <source>
        <dbReference type="SAM" id="MobiDB-lite"/>
    </source>
</evidence>
<keyword evidence="3" id="KW-0238">DNA-binding</keyword>
<protein>
    <submittedName>
        <fullName evidence="7">LysR family transcriptional regulator</fullName>
    </submittedName>
</protein>
<evidence type="ECO:0000256" key="1">
    <source>
        <dbReference type="ARBA" id="ARBA00009437"/>
    </source>
</evidence>
<keyword evidence="2" id="KW-0805">Transcription regulation</keyword>
<evidence type="ECO:0000259" key="6">
    <source>
        <dbReference type="PROSITE" id="PS50931"/>
    </source>
</evidence>
<dbReference type="Pfam" id="PF03466">
    <property type="entry name" value="LysR_substrate"/>
    <property type="match status" value="1"/>
</dbReference>
<reference evidence="7 8" key="1">
    <citation type="submission" date="2021-01" db="EMBL/GenBank/DDBJ databases">
        <title>Whole genome shotgun sequence of Actinoplanes humidus NBRC 14915.</title>
        <authorList>
            <person name="Komaki H."/>
            <person name="Tamura T."/>
        </authorList>
    </citation>
    <scope>NUCLEOTIDE SEQUENCE [LARGE SCALE GENOMIC DNA]</scope>
    <source>
        <strain evidence="7 8">NBRC 14915</strain>
    </source>
</reference>
<feature type="region of interest" description="Disordered" evidence="5">
    <location>
        <begin position="186"/>
        <end position="207"/>
    </location>
</feature>
<evidence type="ECO:0000313" key="7">
    <source>
        <dbReference type="EMBL" id="GIE26175.1"/>
    </source>
</evidence>
<gene>
    <name evidence="7" type="ORF">Ahu01nite_092770</name>
</gene>
<feature type="domain" description="HTH lysR-type" evidence="6">
    <location>
        <begin position="4"/>
        <end position="61"/>
    </location>
</feature>
<dbReference type="PRINTS" id="PR00039">
    <property type="entry name" value="HTHLYSR"/>
</dbReference>
<dbReference type="InterPro" id="IPR036390">
    <property type="entry name" value="WH_DNA-bd_sf"/>
</dbReference>
<sequence>MSDLETRQLRYFVAVAEELHFGRAAERLAMAQPPLSRAIRDLERQLGVDLFVRTTRQVALTPAGETLLIDARVALDAVAAASQRARRAARPEQSLRLACKADFDGGLLAPILAAYDTTPVELLLTGPWDLVPALHDGRADVALLATAFDDPTLDSEALLTEPRMVALPAADPLAARTTLRLADLTGRRLPNGSGAETGNLAPPPPGSPAMRDLSQIFNLVETGSLLWFLPAWVARQFPRPHIAYRLVEDLPPATLAVAWPAASRSPAVAALVRAAVRVAKDAVADEPHVSQALA</sequence>
<dbReference type="Pfam" id="PF00126">
    <property type="entry name" value="HTH_1"/>
    <property type="match status" value="1"/>
</dbReference>
<dbReference type="PANTHER" id="PTHR30346:SF0">
    <property type="entry name" value="HCA OPERON TRANSCRIPTIONAL ACTIVATOR HCAR"/>
    <property type="match status" value="1"/>
</dbReference>
<dbReference type="PROSITE" id="PS50931">
    <property type="entry name" value="HTH_LYSR"/>
    <property type="match status" value="1"/>
</dbReference>